<keyword evidence="4" id="KW-1185">Reference proteome</keyword>
<sequence length="349" mass="40481">MILKFILNIALIISGIYVFYRLQYYFRKGVKNKNLFQSVMMTTLAIFSLIIPLYIGDVTLSFYYIPMLLLFLYNKIQYKLLSVVIVFMFYYFLFQYDLVQFIIFLALITVYQLIVPFIKTPKMSVTILSSGLFTVIYLILLYAFVTPISDKTLVAFFIFSLCATILVIKVYEDIDKIFTHFINQEKYQYYDSLTSLGNVRMLDRFIDDAFKKNETVSILLIDIDNFKLFNDMQGYETGDQLIKQVARLLNNHIPTGGKLFRSTGEEFSMVIPDISFDQTVRLAEAIRNAVESTKFHVDNTHVINMTVSIGIGFKTENKNVKKDIIREADNMLFAAKKQGQNRIMFAPIG</sequence>
<evidence type="ECO:0000259" key="2">
    <source>
        <dbReference type="PROSITE" id="PS50887"/>
    </source>
</evidence>
<reference evidence="3 4" key="1">
    <citation type="submission" date="2020-08" db="EMBL/GenBank/DDBJ databases">
        <title>Genomic Encyclopedia of Type Strains, Phase IV (KMG-IV): sequencing the most valuable type-strain genomes for metagenomic binning, comparative biology and taxonomic classification.</title>
        <authorList>
            <person name="Goeker M."/>
        </authorList>
    </citation>
    <scope>NUCLEOTIDE SEQUENCE [LARGE SCALE GENOMIC DNA]</scope>
    <source>
        <strain evidence="3 4">DSM 19163</strain>
    </source>
</reference>
<evidence type="ECO:0000313" key="4">
    <source>
        <dbReference type="Proteomes" id="UP000579136"/>
    </source>
</evidence>
<dbReference type="GO" id="GO:0043709">
    <property type="term" value="P:cell adhesion involved in single-species biofilm formation"/>
    <property type="evidence" value="ECO:0007669"/>
    <property type="project" value="TreeGrafter"/>
</dbReference>
<dbReference type="PANTHER" id="PTHR45138">
    <property type="entry name" value="REGULATORY COMPONENTS OF SENSORY TRANSDUCTION SYSTEM"/>
    <property type="match status" value="1"/>
</dbReference>
<dbReference type="InterPro" id="IPR029787">
    <property type="entry name" value="Nucleotide_cyclase"/>
</dbReference>
<dbReference type="Gene3D" id="3.30.70.270">
    <property type="match status" value="1"/>
</dbReference>
<evidence type="ECO:0000313" key="3">
    <source>
        <dbReference type="EMBL" id="MBB5175716.1"/>
    </source>
</evidence>
<dbReference type="InterPro" id="IPR043128">
    <property type="entry name" value="Rev_trsase/Diguanyl_cyclase"/>
</dbReference>
<feature type="transmembrane region" description="Helical" evidence="1">
    <location>
        <begin position="124"/>
        <end position="145"/>
    </location>
</feature>
<accession>A0A9Q2CY36</accession>
<keyword evidence="1" id="KW-0812">Transmembrane</keyword>
<organism evidence="3 4">
    <name type="scientific">Nosocomiicoccus ampullae</name>
    <dbReference type="NCBI Taxonomy" id="489910"/>
    <lineage>
        <taxon>Bacteria</taxon>
        <taxon>Bacillati</taxon>
        <taxon>Bacillota</taxon>
        <taxon>Bacilli</taxon>
        <taxon>Bacillales</taxon>
        <taxon>Staphylococcaceae</taxon>
        <taxon>Nosocomiicoccus</taxon>
    </lineage>
</organism>
<feature type="transmembrane region" description="Helical" evidence="1">
    <location>
        <begin position="6"/>
        <end position="23"/>
    </location>
</feature>
<dbReference type="SUPFAM" id="SSF55073">
    <property type="entry name" value="Nucleotide cyclase"/>
    <property type="match status" value="1"/>
</dbReference>
<gene>
    <name evidence="3" type="ORF">HNQ45_000591</name>
</gene>
<dbReference type="InterPro" id="IPR050469">
    <property type="entry name" value="Diguanylate_Cyclase"/>
</dbReference>
<protein>
    <submittedName>
        <fullName evidence="3">Diguanylate cyclase (GGDEF)-like protein</fullName>
    </submittedName>
</protein>
<dbReference type="GO" id="GO:0005886">
    <property type="term" value="C:plasma membrane"/>
    <property type="evidence" value="ECO:0007669"/>
    <property type="project" value="TreeGrafter"/>
</dbReference>
<dbReference type="InterPro" id="IPR000160">
    <property type="entry name" value="GGDEF_dom"/>
</dbReference>
<dbReference type="GO" id="GO:0052621">
    <property type="term" value="F:diguanylate cyclase activity"/>
    <property type="evidence" value="ECO:0007669"/>
    <property type="project" value="TreeGrafter"/>
</dbReference>
<dbReference type="SMART" id="SM00267">
    <property type="entry name" value="GGDEF"/>
    <property type="match status" value="1"/>
</dbReference>
<evidence type="ECO:0000256" key="1">
    <source>
        <dbReference type="SAM" id="Phobius"/>
    </source>
</evidence>
<feature type="domain" description="GGDEF" evidence="2">
    <location>
        <begin position="214"/>
        <end position="348"/>
    </location>
</feature>
<feature type="transmembrane region" description="Helical" evidence="1">
    <location>
        <begin position="101"/>
        <end position="118"/>
    </location>
</feature>
<dbReference type="Proteomes" id="UP000579136">
    <property type="component" value="Unassembled WGS sequence"/>
</dbReference>
<dbReference type="EMBL" id="JACHHF010000003">
    <property type="protein sequence ID" value="MBB5175716.1"/>
    <property type="molecule type" value="Genomic_DNA"/>
</dbReference>
<feature type="transmembrane region" description="Helical" evidence="1">
    <location>
        <begin position="76"/>
        <end position="94"/>
    </location>
</feature>
<feature type="transmembrane region" description="Helical" evidence="1">
    <location>
        <begin position="152"/>
        <end position="171"/>
    </location>
</feature>
<keyword evidence="1" id="KW-1133">Transmembrane helix</keyword>
<dbReference type="PROSITE" id="PS50887">
    <property type="entry name" value="GGDEF"/>
    <property type="match status" value="1"/>
</dbReference>
<dbReference type="Pfam" id="PF00990">
    <property type="entry name" value="GGDEF"/>
    <property type="match status" value="1"/>
</dbReference>
<feature type="transmembrane region" description="Helical" evidence="1">
    <location>
        <begin position="35"/>
        <end position="56"/>
    </location>
</feature>
<dbReference type="NCBIfam" id="TIGR00254">
    <property type="entry name" value="GGDEF"/>
    <property type="match status" value="1"/>
</dbReference>
<dbReference type="RefSeq" id="WP_183673267.1">
    <property type="nucleotide sequence ID" value="NZ_CBCRYX010000002.1"/>
</dbReference>
<comment type="caution">
    <text evidence="3">The sequence shown here is derived from an EMBL/GenBank/DDBJ whole genome shotgun (WGS) entry which is preliminary data.</text>
</comment>
<dbReference type="CDD" id="cd01949">
    <property type="entry name" value="GGDEF"/>
    <property type="match status" value="1"/>
</dbReference>
<keyword evidence="1" id="KW-0472">Membrane</keyword>
<proteinExistence type="predicted"/>
<dbReference type="AlphaFoldDB" id="A0A9Q2CY36"/>
<name>A0A9Q2CY36_9STAP</name>
<dbReference type="GO" id="GO:1902201">
    <property type="term" value="P:negative regulation of bacterial-type flagellum-dependent cell motility"/>
    <property type="evidence" value="ECO:0007669"/>
    <property type="project" value="TreeGrafter"/>
</dbReference>
<dbReference type="PANTHER" id="PTHR45138:SF9">
    <property type="entry name" value="DIGUANYLATE CYCLASE DGCM-RELATED"/>
    <property type="match status" value="1"/>
</dbReference>